<organism evidence="7 8">
    <name type="scientific">candidate division WOR-3 bacterium 4484_18</name>
    <dbReference type="NCBI Taxonomy" id="2020626"/>
    <lineage>
        <taxon>Bacteria</taxon>
        <taxon>Bacteria division WOR-3</taxon>
    </lineage>
</organism>
<dbReference type="Gene3D" id="3.30.479.20">
    <property type="entry name" value="Elongation factor Ts, dimerisation domain"/>
    <property type="match status" value="1"/>
</dbReference>
<proteinExistence type="inferred from homology"/>
<gene>
    <name evidence="5 7" type="primary">tsf</name>
    <name evidence="7" type="ORF">CGW93_02495</name>
</gene>
<dbReference type="Gene3D" id="1.10.8.10">
    <property type="entry name" value="DNA helicase RuvA subunit, C-terminal domain"/>
    <property type="match status" value="1"/>
</dbReference>
<comment type="caution">
    <text evidence="7">The sequence shown here is derived from an EMBL/GenBank/DDBJ whole genome shotgun (WGS) entry which is preliminary data.</text>
</comment>
<keyword evidence="4 5" id="KW-0648">Protein biosynthesis</keyword>
<evidence type="ECO:0000256" key="1">
    <source>
        <dbReference type="ARBA" id="ARBA00005532"/>
    </source>
</evidence>
<comment type="similarity">
    <text evidence="1 5">Belongs to the EF-Ts family.</text>
</comment>
<sequence length="200" mass="22846">MKKVSIDEIKTLRKITGAGVLDCKIALEATNGDIEKAIEYLRKHGIARAEKKLERETEEGIIAAYIHTGDRLGVLLELNCESSFVAQTPEFKALAKDIAMQIAAMAPEYVSADDVPEDVIEHEKDIYREQAKSEGRPERAWDKIVEGRLQKFYEEKCLLSQPFIKDQSITVEEYIKGHISKFGENIRVRRFVRFKVGEQF</sequence>
<comment type="subcellular location">
    <subcellularLocation>
        <location evidence="5">Cytoplasm</location>
    </subcellularLocation>
</comment>
<dbReference type="HAMAP" id="MF_00050">
    <property type="entry name" value="EF_Ts"/>
    <property type="match status" value="1"/>
</dbReference>
<dbReference type="AlphaFoldDB" id="A0A257LWF8"/>
<dbReference type="GO" id="GO:0005737">
    <property type="term" value="C:cytoplasm"/>
    <property type="evidence" value="ECO:0007669"/>
    <property type="project" value="UniProtKB-SubCell"/>
</dbReference>
<dbReference type="SUPFAM" id="SSF54713">
    <property type="entry name" value="Elongation factor Ts (EF-Ts), dimerisation domain"/>
    <property type="match status" value="1"/>
</dbReference>
<evidence type="ECO:0000259" key="6">
    <source>
        <dbReference type="Pfam" id="PF00889"/>
    </source>
</evidence>
<dbReference type="InterPro" id="IPR001816">
    <property type="entry name" value="Transl_elong_EFTs/EF1B"/>
</dbReference>
<comment type="function">
    <text evidence="5">Associates with the EF-Tu.GDP complex and induces the exchange of GDP to GTP. It remains bound to the aminoacyl-tRNA.EF-Tu.GTP complex up to the GTP hydrolysis stage on the ribosome.</text>
</comment>
<dbReference type="InterPro" id="IPR009060">
    <property type="entry name" value="UBA-like_sf"/>
</dbReference>
<evidence type="ECO:0000313" key="7">
    <source>
        <dbReference type="EMBL" id="OYV03091.1"/>
    </source>
</evidence>
<dbReference type="Gene3D" id="1.10.286.20">
    <property type="match status" value="1"/>
</dbReference>
<protein>
    <recommendedName>
        <fullName evidence="2 5">Elongation factor Ts</fullName>
        <shortName evidence="5">EF-Ts</shortName>
    </recommendedName>
</protein>
<evidence type="ECO:0000256" key="4">
    <source>
        <dbReference type="ARBA" id="ARBA00022917"/>
    </source>
</evidence>
<dbReference type="PANTHER" id="PTHR11741">
    <property type="entry name" value="ELONGATION FACTOR TS"/>
    <property type="match status" value="1"/>
</dbReference>
<evidence type="ECO:0000256" key="5">
    <source>
        <dbReference type="HAMAP-Rule" id="MF_00050"/>
    </source>
</evidence>
<reference evidence="8" key="1">
    <citation type="submission" date="2017-07" db="EMBL/GenBank/DDBJ databases">
        <title>Novel pathways for hydrocarbon cycling and metabolic interdependencies in hydrothermal sediment communities.</title>
        <authorList>
            <person name="Dombrowski N."/>
            <person name="Seitz K."/>
            <person name="Teske A."/>
            <person name="Baker B."/>
        </authorList>
    </citation>
    <scope>NUCLEOTIDE SEQUENCE [LARGE SCALE GENOMIC DNA]</scope>
</reference>
<dbReference type="EMBL" id="NMUJ01000023">
    <property type="protein sequence ID" value="OYV03091.1"/>
    <property type="molecule type" value="Genomic_DNA"/>
</dbReference>
<keyword evidence="3 5" id="KW-0251">Elongation factor</keyword>
<dbReference type="FunFam" id="1.10.286.20:FF:000001">
    <property type="entry name" value="Elongation factor Ts"/>
    <property type="match status" value="1"/>
</dbReference>
<dbReference type="InterPro" id="IPR014039">
    <property type="entry name" value="Transl_elong_EFTs/EF1B_dimer"/>
</dbReference>
<dbReference type="FunFam" id="1.10.8.10:FF:000001">
    <property type="entry name" value="Elongation factor Ts"/>
    <property type="match status" value="1"/>
</dbReference>
<evidence type="ECO:0000256" key="3">
    <source>
        <dbReference type="ARBA" id="ARBA00022768"/>
    </source>
</evidence>
<evidence type="ECO:0000313" key="8">
    <source>
        <dbReference type="Proteomes" id="UP000216312"/>
    </source>
</evidence>
<evidence type="ECO:0000256" key="2">
    <source>
        <dbReference type="ARBA" id="ARBA00016956"/>
    </source>
</evidence>
<accession>A0A257LWF8</accession>
<keyword evidence="5" id="KW-0963">Cytoplasm</keyword>
<feature type="domain" description="Translation elongation factor EFTs/EF1B dimerisation" evidence="6">
    <location>
        <begin position="52"/>
        <end position="198"/>
    </location>
</feature>
<name>A0A257LWF8_UNCW3</name>
<dbReference type="CDD" id="cd14275">
    <property type="entry name" value="UBA_EF-Ts"/>
    <property type="match status" value="1"/>
</dbReference>
<comment type="caution">
    <text evidence="5">Lacks conserved residue(s) required for the propagation of feature annotation.</text>
</comment>
<dbReference type="Pfam" id="PF00889">
    <property type="entry name" value="EF_TS"/>
    <property type="match status" value="1"/>
</dbReference>
<dbReference type="GO" id="GO:0003746">
    <property type="term" value="F:translation elongation factor activity"/>
    <property type="evidence" value="ECO:0007669"/>
    <property type="project" value="UniProtKB-UniRule"/>
</dbReference>
<dbReference type="SUPFAM" id="SSF46934">
    <property type="entry name" value="UBA-like"/>
    <property type="match status" value="1"/>
</dbReference>
<dbReference type="Proteomes" id="UP000216312">
    <property type="component" value="Unassembled WGS sequence"/>
</dbReference>
<dbReference type="NCBIfam" id="TIGR00116">
    <property type="entry name" value="tsf"/>
    <property type="match status" value="1"/>
</dbReference>
<dbReference type="PANTHER" id="PTHR11741:SF0">
    <property type="entry name" value="ELONGATION FACTOR TS, MITOCHONDRIAL"/>
    <property type="match status" value="1"/>
</dbReference>
<dbReference type="InterPro" id="IPR036402">
    <property type="entry name" value="EF-Ts_dimer_sf"/>
</dbReference>